<evidence type="ECO:0000256" key="2">
    <source>
        <dbReference type="ARBA" id="ARBA00022840"/>
    </source>
</evidence>
<dbReference type="InterPro" id="IPR025662">
    <property type="entry name" value="Sigma_54_int_dom_ATP-bd_1"/>
</dbReference>
<dbReference type="CDD" id="cd00009">
    <property type="entry name" value="AAA"/>
    <property type="match status" value="1"/>
</dbReference>
<evidence type="ECO:0000256" key="4">
    <source>
        <dbReference type="ARBA" id="ARBA00023125"/>
    </source>
</evidence>
<dbReference type="InterPro" id="IPR025944">
    <property type="entry name" value="Sigma_54_int_dom_CS"/>
</dbReference>
<dbReference type="Gene3D" id="1.10.8.60">
    <property type="match status" value="1"/>
</dbReference>
<dbReference type="FunFam" id="3.40.50.300:FF:000006">
    <property type="entry name" value="DNA-binding transcriptional regulator NtrC"/>
    <property type="match status" value="1"/>
</dbReference>
<evidence type="ECO:0000256" key="5">
    <source>
        <dbReference type="ARBA" id="ARBA00023163"/>
    </source>
</evidence>
<keyword evidence="3" id="KW-0805">Transcription regulation</keyword>
<dbReference type="PROSITE" id="PS00688">
    <property type="entry name" value="SIGMA54_INTERACT_3"/>
    <property type="match status" value="1"/>
</dbReference>
<keyword evidence="5" id="KW-0804">Transcription</keyword>
<gene>
    <name evidence="7" type="ORF">EDM56_27825</name>
</gene>
<dbReference type="PROSITE" id="PS00676">
    <property type="entry name" value="SIGMA54_INTERACT_2"/>
    <property type="match status" value="1"/>
</dbReference>
<dbReference type="PROSITE" id="PS50045">
    <property type="entry name" value="SIGMA54_INTERACT_4"/>
    <property type="match status" value="1"/>
</dbReference>
<dbReference type="Gene3D" id="3.40.50.300">
    <property type="entry name" value="P-loop containing nucleotide triphosphate hydrolases"/>
    <property type="match status" value="1"/>
</dbReference>
<dbReference type="Proteomes" id="UP000271031">
    <property type="component" value="Unassembled WGS sequence"/>
</dbReference>
<dbReference type="Gene3D" id="1.10.10.60">
    <property type="entry name" value="Homeodomain-like"/>
    <property type="match status" value="1"/>
</dbReference>
<dbReference type="RefSeq" id="WP_122921200.1">
    <property type="nucleotide sequence ID" value="NZ_RHHQ01000025.1"/>
</dbReference>
<dbReference type="InterPro" id="IPR003593">
    <property type="entry name" value="AAA+_ATPase"/>
</dbReference>
<evidence type="ECO:0000256" key="1">
    <source>
        <dbReference type="ARBA" id="ARBA00022741"/>
    </source>
</evidence>
<dbReference type="OrthoDB" id="9771372at2"/>
<evidence type="ECO:0000259" key="6">
    <source>
        <dbReference type="PROSITE" id="PS50045"/>
    </source>
</evidence>
<protein>
    <submittedName>
        <fullName evidence="7">AAA family ATPase</fullName>
    </submittedName>
</protein>
<dbReference type="SUPFAM" id="SSF46689">
    <property type="entry name" value="Homeodomain-like"/>
    <property type="match status" value="1"/>
</dbReference>
<dbReference type="PROSITE" id="PS00675">
    <property type="entry name" value="SIGMA54_INTERACT_1"/>
    <property type="match status" value="1"/>
</dbReference>
<evidence type="ECO:0000256" key="3">
    <source>
        <dbReference type="ARBA" id="ARBA00023015"/>
    </source>
</evidence>
<dbReference type="InterPro" id="IPR009057">
    <property type="entry name" value="Homeodomain-like_sf"/>
</dbReference>
<sequence length="455" mass="51715">MITKYLEQFSKLYEQLDGLIIVNRDGIIEFSAMFNIETKYIENEGFTGKYILDVFPTLNEKTSSHFRVMNSGNPIINERQLLTDITGDTFEFLNSTFPIEIQNEIIGTIEGSVILSINGEPIVRVQKESTHKQSGSNFYHLDDIVTADPAMMEMKEKIRKIAVENSPVLIYGETGTGKELVAQAVHSHSLRSAGPFISQNCSAIPNALLESTLFGTVKGSFTGAENRKGLFELADKGTLFLDEINSMDISIQAKILKAIEEKKIRRIGDEKEKEIDVRIVSAMNENPNKAMEEGAIRKDLYYRLGVIQINLPPLRERHEDIVLLTNQFIQKYNQKMGKRIEGVSEIVKNTFNNYAWPGNVRELKNALEHAMIVATGNTIALHDIPEHVLYTNKEKQKYFTKDTHENQSLTQKVEEYEKEIILEALAASKNITEAANMLQITRQSLQYKIDKYRLK</sequence>
<evidence type="ECO:0000313" key="8">
    <source>
        <dbReference type="Proteomes" id="UP000271031"/>
    </source>
</evidence>
<dbReference type="GO" id="GO:0043565">
    <property type="term" value="F:sequence-specific DNA binding"/>
    <property type="evidence" value="ECO:0007669"/>
    <property type="project" value="InterPro"/>
</dbReference>
<keyword evidence="2" id="KW-0067">ATP-binding</keyword>
<feature type="domain" description="Sigma-54 factor interaction" evidence="6">
    <location>
        <begin position="144"/>
        <end position="372"/>
    </location>
</feature>
<dbReference type="InterPro" id="IPR002197">
    <property type="entry name" value="HTH_Fis"/>
</dbReference>
<dbReference type="Pfam" id="PF25601">
    <property type="entry name" value="AAA_lid_14"/>
    <property type="match status" value="1"/>
</dbReference>
<evidence type="ECO:0000313" key="7">
    <source>
        <dbReference type="EMBL" id="RNB80216.1"/>
    </source>
</evidence>
<dbReference type="GO" id="GO:0005524">
    <property type="term" value="F:ATP binding"/>
    <property type="evidence" value="ECO:0007669"/>
    <property type="project" value="UniProtKB-KW"/>
</dbReference>
<dbReference type="PANTHER" id="PTHR32071">
    <property type="entry name" value="TRANSCRIPTIONAL REGULATORY PROTEIN"/>
    <property type="match status" value="1"/>
</dbReference>
<keyword evidence="4" id="KW-0238">DNA-binding</keyword>
<dbReference type="Pfam" id="PF00158">
    <property type="entry name" value="Sigma54_activat"/>
    <property type="match status" value="1"/>
</dbReference>
<name>A0A3M8CWL1_9BACL</name>
<dbReference type="SMART" id="SM00382">
    <property type="entry name" value="AAA"/>
    <property type="match status" value="1"/>
</dbReference>
<comment type="caution">
    <text evidence="7">The sequence shown here is derived from an EMBL/GenBank/DDBJ whole genome shotgun (WGS) entry which is preliminary data.</text>
</comment>
<dbReference type="AlphaFoldDB" id="A0A3M8CWL1"/>
<dbReference type="EMBL" id="RHHQ01000025">
    <property type="protein sequence ID" value="RNB80216.1"/>
    <property type="molecule type" value="Genomic_DNA"/>
</dbReference>
<keyword evidence="1" id="KW-0547">Nucleotide-binding</keyword>
<organism evidence="7 8">
    <name type="scientific">Brevibacillus fluminis</name>
    <dbReference type="NCBI Taxonomy" id="511487"/>
    <lineage>
        <taxon>Bacteria</taxon>
        <taxon>Bacillati</taxon>
        <taxon>Bacillota</taxon>
        <taxon>Bacilli</taxon>
        <taxon>Bacillales</taxon>
        <taxon>Paenibacillaceae</taxon>
        <taxon>Brevibacillus</taxon>
    </lineage>
</organism>
<dbReference type="PANTHER" id="PTHR32071:SF74">
    <property type="entry name" value="TRANSCRIPTIONAL ACTIVATOR ROCR"/>
    <property type="match status" value="1"/>
</dbReference>
<dbReference type="InterPro" id="IPR058031">
    <property type="entry name" value="AAA_lid_NorR"/>
</dbReference>
<dbReference type="InterPro" id="IPR002078">
    <property type="entry name" value="Sigma_54_int"/>
</dbReference>
<dbReference type="SUPFAM" id="SSF52540">
    <property type="entry name" value="P-loop containing nucleoside triphosphate hydrolases"/>
    <property type="match status" value="1"/>
</dbReference>
<proteinExistence type="predicted"/>
<accession>A0A3M8CWL1</accession>
<dbReference type="InterPro" id="IPR025943">
    <property type="entry name" value="Sigma_54_int_dom_ATP-bd_2"/>
</dbReference>
<keyword evidence="8" id="KW-1185">Reference proteome</keyword>
<dbReference type="GO" id="GO:0006355">
    <property type="term" value="P:regulation of DNA-templated transcription"/>
    <property type="evidence" value="ECO:0007669"/>
    <property type="project" value="InterPro"/>
</dbReference>
<dbReference type="Pfam" id="PF02954">
    <property type="entry name" value="HTH_8"/>
    <property type="match status" value="1"/>
</dbReference>
<dbReference type="InterPro" id="IPR027417">
    <property type="entry name" value="P-loop_NTPase"/>
</dbReference>
<reference evidence="7 8" key="1">
    <citation type="submission" date="2018-10" db="EMBL/GenBank/DDBJ databases">
        <title>Phylogenomics of Brevibacillus.</title>
        <authorList>
            <person name="Dunlap C."/>
        </authorList>
    </citation>
    <scope>NUCLEOTIDE SEQUENCE [LARGE SCALE GENOMIC DNA]</scope>
    <source>
        <strain evidence="7 8">JCM 15716</strain>
    </source>
</reference>